<dbReference type="EMBL" id="JACHHX010000019">
    <property type="protein sequence ID" value="MBB5016415.1"/>
    <property type="molecule type" value="Genomic_DNA"/>
</dbReference>
<evidence type="ECO:0000313" key="3">
    <source>
        <dbReference type="Proteomes" id="UP000519004"/>
    </source>
</evidence>
<dbReference type="GO" id="GO:0016740">
    <property type="term" value="F:transferase activity"/>
    <property type="evidence" value="ECO:0007669"/>
    <property type="project" value="UniProtKB-KW"/>
</dbReference>
<dbReference type="AlphaFoldDB" id="A0A7W7Y1M5"/>
<proteinExistence type="predicted"/>
<evidence type="ECO:0000313" key="2">
    <source>
        <dbReference type="EMBL" id="MBB5016415.1"/>
    </source>
</evidence>
<name>A0A7W7Y1M5_9GAMM</name>
<dbReference type="InterPro" id="IPR018720">
    <property type="entry name" value="DUF2249"/>
</dbReference>
<accession>A0A7W7Y1M5</accession>
<sequence>MDEIKLDLRHLPAPEPLIRILEALEALAPGQSLRAITPCRQPLPLLEILDARACVYDLLDAEGGGGQIRIRHRDDGAGD</sequence>
<keyword evidence="2" id="KW-0808">Transferase</keyword>
<gene>
    <name evidence="2" type="ORF">HNQ58_002330</name>
</gene>
<dbReference type="Pfam" id="PF10006">
    <property type="entry name" value="DUF2249"/>
    <property type="match status" value="1"/>
</dbReference>
<dbReference type="Proteomes" id="UP000519004">
    <property type="component" value="Unassembled WGS sequence"/>
</dbReference>
<protein>
    <submittedName>
        <fullName evidence="2">TusA-related sulfurtransferase</fullName>
    </submittedName>
</protein>
<comment type="caution">
    <text evidence="2">The sequence shown here is derived from an EMBL/GenBank/DDBJ whole genome shotgun (WGS) entry which is preliminary data.</text>
</comment>
<evidence type="ECO:0000259" key="1">
    <source>
        <dbReference type="Pfam" id="PF10006"/>
    </source>
</evidence>
<dbReference type="RefSeq" id="WP_183949080.1">
    <property type="nucleotide sequence ID" value="NZ_JACHHX010000019.1"/>
</dbReference>
<keyword evidence="3" id="KW-1185">Reference proteome</keyword>
<organism evidence="2 3">
    <name type="scientific">Rehaibacterium terrae</name>
    <dbReference type="NCBI Taxonomy" id="1341696"/>
    <lineage>
        <taxon>Bacteria</taxon>
        <taxon>Pseudomonadati</taxon>
        <taxon>Pseudomonadota</taxon>
        <taxon>Gammaproteobacteria</taxon>
        <taxon>Lysobacterales</taxon>
        <taxon>Lysobacteraceae</taxon>
        <taxon>Rehaibacterium</taxon>
    </lineage>
</organism>
<feature type="domain" description="DUF2249" evidence="1">
    <location>
        <begin position="6"/>
        <end position="72"/>
    </location>
</feature>
<dbReference type="Gene3D" id="3.30.110.40">
    <property type="entry name" value="TusA-like domain"/>
    <property type="match status" value="1"/>
</dbReference>
<dbReference type="SUPFAM" id="SSF64307">
    <property type="entry name" value="SirA-like"/>
    <property type="match status" value="1"/>
</dbReference>
<reference evidence="2 3" key="1">
    <citation type="submission" date="2020-08" db="EMBL/GenBank/DDBJ databases">
        <title>Genomic Encyclopedia of Type Strains, Phase IV (KMG-IV): sequencing the most valuable type-strain genomes for metagenomic binning, comparative biology and taxonomic classification.</title>
        <authorList>
            <person name="Goeker M."/>
        </authorList>
    </citation>
    <scope>NUCLEOTIDE SEQUENCE [LARGE SCALE GENOMIC DNA]</scope>
    <source>
        <strain evidence="2 3">DSM 25897</strain>
    </source>
</reference>
<dbReference type="InterPro" id="IPR036868">
    <property type="entry name" value="TusA-like_sf"/>
</dbReference>